<comment type="caution">
    <text evidence="2">The sequence shown here is derived from an EMBL/GenBank/DDBJ whole genome shotgun (WGS) entry which is preliminary data.</text>
</comment>
<accession>A0ABT1GAG3</accession>
<proteinExistence type="predicted"/>
<evidence type="ECO:0000256" key="1">
    <source>
        <dbReference type="SAM" id="Phobius"/>
    </source>
</evidence>
<dbReference type="Proteomes" id="UP001523550">
    <property type="component" value="Unassembled WGS sequence"/>
</dbReference>
<organism evidence="2 3">
    <name type="scientific">Natronospira proteinivora</name>
    <dbReference type="NCBI Taxonomy" id="1807133"/>
    <lineage>
        <taxon>Bacteria</taxon>
        <taxon>Pseudomonadati</taxon>
        <taxon>Pseudomonadota</taxon>
        <taxon>Gammaproteobacteria</taxon>
        <taxon>Natronospirales</taxon>
        <taxon>Natronospiraceae</taxon>
        <taxon>Natronospira</taxon>
    </lineage>
</organism>
<evidence type="ECO:0008006" key="4">
    <source>
        <dbReference type="Google" id="ProtNLM"/>
    </source>
</evidence>
<evidence type="ECO:0000313" key="3">
    <source>
        <dbReference type="Proteomes" id="UP001523550"/>
    </source>
</evidence>
<name>A0ABT1GAG3_9GAMM</name>
<keyword evidence="1" id="KW-0472">Membrane</keyword>
<protein>
    <recommendedName>
        <fullName evidence="4">LemA family protein</fullName>
    </recommendedName>
</protein>
<evidence type="ECO:0000313" key="2">
    <source>
        <dbReference type="EMBL" id="MCP1728321.1"/>
    </source>
</evidence>
<dbReference type="RefSeq" id="WP_253450220.1">
    <property type="nucleotide sequence ID" value="NZ_JALJYF010000002.1"/>
</dbReference>
<feature type="transmembrane region" description="Helical" evidence="1">
    <location>
        <begin position="6"/>
        <end position="22"/>
    </location>
</feature>
<reference evidence="2 3" key="1">
    <citation type="submission" date="2022-03" db="EMBL/GenBank/DDBJ databases">
        <title>Genomic Encyclopedia of Type Strains, Phase III (KMG-III): the genomes of soil and plant-associated and newly described type strains.</title>
        <authorList>
            <person name="Whitman W."/>
        </authorList>
    </citation>
    <scope>NUCLEOTIDE SEQUENCE [LARGE SCALE GENOMIC DNA]</scope>
    <source>
        <strain evidence="2 3">BSker1</strain>
    </source>
</reference>
<keyword evidence="1" id="KW-1133">Transmembrane helix</keyword>
<keyword evidence="3" id="KW-1185">Reference proteome</keyword>
<sequence>MLLVVVNALIIAIGWYVIYSNAKRLATRSENRGIIDGAHSVLDELSRTSKTFWKEKITNQGDSQMRAGLVELQSLIQEFELKTNLLGKRGLEVDVAVSIKELRNSVTANAELLEVTNIDRISARLANIGNKVGDIKWNLEEAFMGTYKPSRTALQFLNDRRKKDG</sequence>
<keyword evidence="1" id="KW-0812">Transmembrane</keyword>
<dbReference type="EMBL" id="JALJYF010000002">
    <property type="protein sequence ID" value="MCP1728321.1"/>
    <property type="molecule type" value="Genomic_DNA"/>
</dbReference>
<gene>
    <name evidence="2" type="ORF">J2T60_002321</name>
</gene>